<evidence type="ECO:0000313" key="2">
    <source>
        <dbReference type="Proteomes" id="UP001447008"/>
    </source>
</evidence>
<organism evidence="1 2">
    <name type="scientific">Pseudoalteromonas qingdaonensis</name>
    <dbReference type="NCBI Taxonomy" id="3131913"/>
    <lineage>
        <taxon>Bacteria</taxon>
        <taxon>Pseudomonadati</taxon>
        <taxon>Pseudomonadota</taxon>
        <taxon>Gammaproteobacteria</taxon>
        <taxon>Alteromonadales</taxon>
        <taxon>Pseudoalteromonadaceae</taxon>
        <taxon>Pseudoalteromonas</taxon>
    </lineage>
</organism>
<evidence type="ECO:0000313" key="1">
    <source>
        <dbReference type="EMBL" id="MEM0516244.1"/>
    </source>
</evidence>
<keyword evidence="2" id="KW-1185">Reference proteome</keyword>
<name>A0ABU9N0Z5_9GAMM</name>
<dbReference type="EMBL" id="JBCGCU010000015">
    <property type="protein sequence ID" value="MEM0516244.1"/>
    <property type="molecule type" value="Genomic_DNA"/>
</dbReference>
<gene>
    <name evidence="1" type="ORF">WCN91_12620</name>
</gene>
<dbReference type="Proteomes" id="UP001447008">
    <property type="component" value="Unassembled WGS sequence"/>
</dbReference>
<comment type="caution">
    <text evidence="1">The sequence shown here is derived from an EMBL/GenBank/DDBJ whole genome shotgun (WGS) entry which is preliminary data.</text>
</comment>
<accession>A0ABU9N0Z5</accession>
<proteinExistence type="predicted"/>
<reference evidence="1 2" key="1">
    <citation type="submission" date="2024-03" db="EMBL/GenBank/DDBJ databases">
        <title>Pseudoalteromonas qingdaonensis sp. nov., isolated from the intestines of marine benthic organisms.</title>
        <authorList>
            <person name="Lin X."/>
            <person name="Fang S."/>
            <person name="Hu X."/>
        </authorList>
    </citation>
    <scope>NUCLEOTIDE SEQUENCE [LARGE SCALE GENOMIC DNA]</scope>
    <source>
        <strain evidence="1 2">YIC-827</strain>
    </source>
</reference>
<protein>
    <submittedName>
        <fullName evidence="1">Uncharacterized protein</fullName>
    </submittedName>
</protein>
<dbReference type="RefSeq" id="WP_342679584.1">
    <property type="nucleotide sequence ID" value="NZ_JBCGCU010000015.1"/>
</dbReference>
<sequence length="50" mass="5650">MRLKIQQKIVIDRKKKQLIAVKSTKAAFLLVILPGGKSHELGRGNYLAIY</sequence>